<name>A0A0G0LSI2_9BACT</name>
<keyword evidence="5 6" id="KW-0804">Transcription</keyword>
<dbReference type="Pfam" id="PF01029">
    <property type="entry name" value="NusB"/>
    <property type="match status" value="1"/>
</dbReference>
<evidence type="ECO:0000259" key="7">
    <source>
        <dbReference type="Pfam" id="PF01029"/>
    </source>
</evidence>
<dbReference type="InterPro" id="IPR006027">
    <property type="entry name" value="NusB_RsmB_TIM44"/>
</dbReference>
<accession>A0A0G0LSI2</accession>
<dbReference type="NCBIfam" id="TIGR01951">
    <property type="entry name" value="nusB"/>
    <property type="match status" value="1"/>
</dbReference>
<keyword evidence="2 6" id="KW-0889">Transcription antitermination</keyword>
<keyword evidence="3 6" id="KW-0694">RNA-binding</keyword>
<keyword evidence="4 6" id="KW-0805">Transcription regulation</keyword>
<dbReference type="PANTHER" id="PTHR11078">
    <property type="entry name" value="N UTILIZATION SUBSTANCE PROTEIN B-RELATED"/>
    <property type="match status" value="1"/>
</dbReference>
<dbReference type="Proteomes" id="UP000033862">
    <property type="component" value="Unassembled WGS sequence"/>
</dbReference>
<protein>
    <recommendedName>
        <fullName evidence="6">Transcription antitermination protein NusB</fullName>
    </recommendedName>
    <alternativeName>
        <fullName evidence="6">Antitermination factor NusB</fullName>
    </alternativeName>
</protein>
<evidence type="ECO:0000256" key="5">
    <source>
        <dbReference type="ARBA" id="ARBA00023163"/>
    </source>
</evidence>
<comment type="caution">
    <text evidence="8">The sequence shown here is derived from an EMBL/GenBank/DDBJ whole genome shotgun (WGS) entry which is preliminary data.</text>
</comment>
<evidence type="ECO:0000256" key="4">
    <source>
        <dbReference type="ARBA" id="ARBA00023015"/>
    </source>
</evidence>
<dbReference type="GO" id="GO:0006353">
    <property type="term" value="P:DNA-templated transcription termination"/>
    <property type="evidence" value="ECO:0007669"/>
    <property type="project" value="UniProtKB-UniRule"/>
</dbReference>
<evidence type="ECO:0000256" key="3">
    <source>
        <dbReference type="ARBA" id="ARBA00022884"/>
    </source>
</evidence>
<evidence type="ECO:0000313" key="8">
    <source>
        <dbReference type="EMBL" id="KKQ90935.1"/>
    </source>
</evidence>
<dbReference type="HAMAP" id="MF_00073">
    <property type="entry name" value="NusB"/>
    <property type="match status" value="1"/>
</dbReference>
<dbReference type="AlphaFoldDB" id="A0A0G0LSI2"/>
<dbReference type="SUPFAM" id="SSF48013">
    <property type="entry name" value="NusB-like"/>
    <property type="match status" value="1"/>
</dbReference>
<evidence type="ECO:0000256" key="1">
    <source>
        <dbReference type="ARBA" id="ARBA00005952"/>
    </source>
</evidence>
<dbReference type="STRING" id="1618332.UT15_C0002G0008"/>
<dbReference type="PATRIC" id="fig|1618332.3.peg.57"/>
<feature type="domain" description="NusB/RsmB/TIM44" evidence="7">
    <location>
        <begin position="6"/>
        <end position="130"/>
    </location>
</feature>
<gene>
    <name evidence="6" type="primary">nusB</name>
    <name evidence="8" type="ORF">UT15_C0002G0008</name>
</gene>
<evidence type="ECO:0000313" key="9">
    <source>
        <dbReference type="Proteomes" id="UP000033862"/>
    </source>
</evidence>
<dbReference type="EMBL" id="LBVS01000002">
    <property type="protein sequence ID" value="KKQ90935.1"/>
    <property type="molecule type" value="Genomic_DNA"/>
</dbReference>
<evidence type="ECO:0000256" key="2">
    <source>
        <dbReference type="ARBA" id="ARBA00022814"/>
    </source>
</evidence>
<dbReference type="GO" id="GO:0031564">
    <property type="term" value="P:transcription antitermination"/>
    <property type="evidence" value="ECO:0007669"/>
    <property type="project" value="UniProtKB-KW"/>
</dbReference>
<organism evidence="8 9">
    <name type="scientific">Berkelbacteria bacterium GW2011_GWA1_39_10</name>
    <dbReference type="NCBI Taxonomy" id="1618332"/>
    <lineage>
        <taxon>Bacteria</taxon>
        <taxon>Candidatus Berkelbacteria</taxon>
    </lineage>
</organism>
<comment type="similarity">
    <text evidence="1 6">Belongs to the NusB family.</text>
</comment>
<evidence type="ECO:0000256" key="6">
    <source>
        <dbReference type="HAMAP-Rule" id="MF_00073"/>
    </source>
</evidence>
<dbReference type="GO" id="GO:0005829">
    <property type="term" value="C:cytosol"/>
    <property type="evidence" value="ECO:0007669"/>
    <property type="project" value="TreeGrafter"/>
</dbReference>
<dbReference type="Gene3D" id="1.10.940.10">
    <property type="entry name" value="NusB-like"/>
    <property type="match status" value="1"/>
</dbReference>
<proteinExistence type="inferred from homology"/>
<sequence>MNRHLSRVIIMQTLYEWDFRPDSDISEIKQRNIDNYQEDADNKFIDNTINGIIKNQKTIDDEITKAAPEWPLEQISSIDKTILRIAIFELLKSDEVPPKVAINEAVELGKTFGGQNSSKFINGVLGTVYRSSSKYNPKDDKKENKDE</sequence>
<reference evidence="8 9" key="1">
    <citation type="journal article" date="2015" name="Nature">
        <title>rRNA introns, odd ribosomes, and small enigmatic genomes across a large radiation of phyla.</title>
        <authorList>
            <person name="Brown C.T."/>
            <person name="Hug L.A."/>
            <person name="Thomas B.C."/>
            <person name="Sharon I."/>
            <person name="Castelle C.J."/>
            <person name="Singh A."/>
            <person name="Wilkins M.J."/>
            <person name="Williams K.H."/>
            <person name="Banfield J.F."/>
        </authorList>
    </citation>
    <scope>NUCLEOTIDE SEQUENCE [LARGE SCALE GENOMIC DNA]</scope>
</reference>
<dbReference type="PANTHER" id="PTHR11078:SF3">
    <property type="entry name" value="ANTITERMINATION NUSB DOMAIN-CONTAINING PROTEIN"/>
    <property type="match status" value="1"/>
</dbReference>
<dbReference type="InterPro" id="IPR011605">
    <property type="entry name" value="NusB_fam"/>
</dbReference>
<comment type="function">
    <text evidence="6">Involved in transcription antitermination. Required for transcription of ribosomal RNA (rRNA) genes. Binds specifically to the boxA antiterminator sequence of the ribosomal RNA (rrn) operons.</text>
</comment>
<dbReference type="GO" id="GO:0003723">
    <property type="term" value="F:RNA binding"/>
    <property type="evidence" value="ECO:0007669"/>
    <property type="project" value="UniProtKB-UniRule"/>
</dbReference>
<dbReference type="InterPro" id="IPR035926">
    <property type="entry name" value="NusB-like_sf"/>
</dbReference>